<evidence type="ECO:0000256" key="9">
    <source>
        <dbReference type="ARBA" id="ARBA00022728"/>
    </source>
</evidence>
<dbReference type="GO" id="GO:0030593">
    <property type="term" value="P:neutrophil chemotaxis"/>
    <property type="evidence" value="ECO:0007669"/>
    <property type="project" value="TreeGrafter"/>
</dbReference>
<keyword evidence="18" id="KW-0539">Nucleus</keyword>
<evidence type="ECO:0000313" key="24">
    <source>
        <dbReference type="RefSeq" id="XP_054827976.1"/>
    </source>
</evidence>
<dbReference type="SUPFAM" id="SSF49899">
    <property type="entry name" value="Concanavalin A-like lectins/glucanases"/>
    <property type="match status" value="1"/>
</dbReference>
<evidence type="ECO:0000256" key="8">
    <source>
        <dbReference type="ARBA" id="ARBA00022664"/>
    </source>
</evidence>
<dbReference type="GO" id="GO:0008380">
    <property type="term" value="P:RNA splicing"/>
    <property type="evidence" value="ECO:0007669"/>
    <property type="project" value="UniProtKB-KW"/>
</dbReference>
<evidence type="ECO:0000256" key="14">
    <source>
        <dbReference type="ARBA" id="ARBA00022972"/>
    </source>
</evidence>
<dbReference type="GO" id="GO:0048246">
    <property type="term" value="P:macrophage chemotaxis"/>
    <property type="evidence" value="ECO:0007669"/>
    <property type="project" value="TreeGrafter"/>
</dbReference>
<evidence type="ECO:0000256" key="19">
    <source>
        <dbReference type="RuleBase" id="RU102079"/>
    </source>
</evidence>
<feature type="region of interest" description="Disordered" evidence="20">
    <location>
        <begin position="105"/>
        <end position="156"/>
    </location>
</feature>
<dbReference type="GO" id="GO:0090280">
    <property type="term" value="P:positive regulation of calcium ion import"/>
    <property type="evidence" value="ECO:0007669"/>
    <property type="project" value="TreeGrafter"/>
</dbReference>
<dbReference type="SMART" id="SM00276">
    <property type="entry name" value="GLECT"/>
    <property type="match status" value="1"/>
</dbReference>
<keyword evidence="15" id="KW-0007">Acetylation</keyword>
<evidence type="ECO:0000256" key="15">
    <source>
        <dbReference type="ARBA" id="ARBA00022990"/>
    </source>
</evidence>
<evidence type="ECO:0000256" key="5">
    <source>
        <dbReference type="ARBA" id="ARBA00022525"/>
    </source>
</evidence>
<dbReference type="RefSeq" id="XP_054827975.1">
    <property type="nucleotide sequence ID" value="XM_054972000.1"/>
</dbReference>
<dbReference type="GO" id="GO:0005681">
    <property type="term" value="C:spliceosomal complex"/>
    <property type="evidence" value="ECO:0007669"/>
    <property type="project" value="UniProtKB-KW"/>
</dbReference>
<reference evidence="23 24" key="1">
    <citation type="submission" date="2025-04" db="UniProtKB">
        <authorList>
            <consortium name="RefSeq"/>
        </authorList>
    </citation>
    <scope>IDENTIFICATION</scope>
    <source>
        <tissue evidence="23 24">Blood</tissue>
    </source>
</reference>
<keyword evidence="13" id="KW-0391">Immunity</keyword>
<keyword evidence="22" id="KW-1185">Reference proteome</keyword>
<organism evidence="22 23">
    <name type="scientific">Eublepharis macularius</name>
    <name type="common">Leopard gecko</name>
    <name type="synonym">Cyrtodactylus macularius</name>
    <dbReference type="NCBI Taxonomy" id="481883"/>
    <lineage>
        <taxon>Eukaryota</taxon>
        <taxon>Metazoa</taxon>
        <taxon>Chordata</taxon>
        <taxon>Craniata</taxon>
        <taxon>Vertebrata</taxon>
        <taxon>Euteleostomi</taxon>
        <taxon>Lepidosauria</taxon>
        <taxon>Squamata</taxon>
        <taxon>Bifurcata</taxon>
        <taxon>Gekkota</taxon>
        <taxon>Eublepharidae</taxon>
        <taxon>Eublepharinae</taxon>
        <taxon>Eublepharis</taxon>
    </lineage>
</organism>
<dbReference type="CDD" id="cd00070">
    <property type="entry name" value="GLECT"/>
    <property type="match status" value="1"/>
</dbReference>
<dbReference type="Proteomes" id="UP001190640">
    <property type="component" value="Chromosome 2"/>
</dbReference>
<dbReference type="FunFam" id="2.60.120.200:FF:000023">
    <property type="entry name" value="Galectin"/>
    <property type="match status" value="1"/>
</dbReference>
<dbReference type="PANTHER" id="PTHR11346:SF26">
    <property type="entry name" value="GALECTIN-3"/>
    <property type="match status" value="1"/>
</dbReference>
<keyword evidence="9" id="KW-0747">Spliceosome</keyword>
<gene>
    <name evidence="23 24" type="primary">LGALS3</name>
</gene>
<proteinExistence type="predicted"/>
<evidence type="ECO:0000256" key="20">
    <source>
        <dbReference type="SAM" id="MobiDB-lite"/>
    </source>
</evidence>
<evidence type="ECO:0000256" key="17">
    <source>
        <dbReference type="ARBA" id="ARBA00023187"/>
    </source>
</evidence>
<protein>
    <recommendedName>
        <fullName evidence="19">Galectin</fullName>
    </recommendedName>
</protein>
<feature type="compositionally biased region" description="Polar residues" evidence="20">
    <location>
        <begin position="115"/>
        <end position="129"/>
    </location>
</feature>
<dbReference type="KEGG" id="emc:129324651"/>
<dbReference type="GO" id="GO:0005615">
    <property type="term" value="C:extracellular space"/>
    <property type="evidence" value="ECO:0007669"/>
    <property type="project" value="TreeGrafter"/>
</dbReference>
<evidence type="ECO:0000256" key="6">
    <source>
        <dbReference type="ARBA" id="ARBA00022553"/>
    </source>
</evidence>
<evidence type="ECO:0000313" key="22">
    <source>
        <dbReference type="Proteomes" id="UP001190640"/>
    </source>
</evidence>
<evidence type="ECO:0000256" key="13">
    <source>
        <dbReference type="ARBA" id="ARBA00022859"/>
    </source>
</evidence>
<dbReference type="GO" id="GO:0045087">
    <property type="term" value="P:innate immune response"/>
    <property type="evidence" value="ECO:0007669"/>
    <property type="project" value="UniProtKB-KW"/>
</dbReference>
<dbReference type="GO" id="GO:0043236">
    <property type="term" value="F:laminin binding"/>
    <property type="evidence" value="ECO:0007669"/>
    <property type="project" value="TreeGrafter"/>
</dbReference>
<name>A0AA97KPU4_EUBMA</name>
<keyword evidence="17" id="KW-0508">mRNA splicing</keyword>
<dbReference type="GO" id="GO:0048030">
    <property type="term" value="F:disaccharide binding"/>
    <property type="evidence" value="ECO:0007669"/>
    <property type="project" value="TreeGrafter"/>
</dbReference>
<keyword evidence="10 19" id="KW-0430">Lectin</keyword>
<evidence type="ECO:0000256" key="11">
    <source>
        <dbReference type="ARBA" id="ARBA00022737"/>
    </source>
</evidence>
<dbReference type="SMART" id="SM00908">
    <property type="entry name" value="Gal-bind_lectin"/>
    <property type="match status" value="1"/>
</dbReference>
<dbReference type="InterPro" id="IPR044156">
    <property type="entry name" value="Galectin-like"/>
</dbReference>
<evidence type="ECO:0000256" key="1">
    <source>
        <dbReference type="ARBA" id="ARBA00004123"/>
    </source>
</evidence>
<keyword evidence="4" id="KW-0963">Cytoplasm</keyword>
<evidence type="ECO:0000313" key="23">
    <source>
        <dbReference type="RefSeq" id="XP_054827975.1"/>
    </source>
</evidence>
<evidence type="ECO:0000256" key="3">
    <source>
        <dbReference type="ARBA" id="ARBA00004613"/>
    </source>
</evidence>
<keyword evidence="8" id="KW-0507">mRNA processing</keyword>
<keyword evidence="12" id="KW-0221">Differentiation</keyword>
<keyword evidence="6" id="KW-0597">Phosphoprotein</keyword>
<dbReference type="GO" id="GO:0005737">
    <property type="term" value="C:cytoplasm"/>
    <property type="evidence" value="ECO:0007669"/>
    <property type="project" value="UniProtKB-SubCell"/>
</dbReference>
<dbReference type="GO" id="GO:0001772">
    <property type="term" value="C:immunological synapse"/>
    <property type="evidence" value="ECO:0007669"/>
    <property type="project" value="TreeGrafter"/>
</dbReference>
<dbReference type="GO" id="GO:0050918">
    <property type="term" value="P:positive chemotaxis"/>
    <property type="evidence" value="ECO:0007669"/>
    <property type="project" value="TreeGrafter"/>
</dbReference>
<evidence type="ECO:0000256" key="4">
    <source>
        <dbReference type="ARBA" id="ARBA00022490"/>
    </source>
</evidence>
<feature type="domain" description="Galectin" evidence="21">
    <location>
        <begin position="162"/>
        <end position="293"/>
    </location>
</feature>
<evidence type="ECO:0000256" key="10">
    <source>
        <dbReference type="ARBA" id="ARBA00022734"/>
    </source>
</evidence>
<keyword evidence="14" id="KW-0389">IgE-binding protein</keyword>
<evidence type="ECO:0000256" key="12">
    <source>
        <dbReference type="ARBA" id="ARBA00022782"/>
    </source>
</evidence>
<evidence type="ECO:0000256" key="18">
    <source>
        <dbReference type="ARBA" id="ARBA00023242"/>
    </source>
</evidence>
<evidence type="ECO:0000259" key="21">
    <source>
        <dbReference type="PROSITE" id="PS51304"/>
    </source>
</evidence>
<evidence type="ECO:0000256" key="2">
    <source>
        <dbReference type="ARBA" id="ARBA00004496"/>
    </source>
</evidence>
<dbReference type="PROSITE" id="PS51304">
    <property type="entry name" value="GALECTIN"/>
    <property type="match status" value="1"/>
</dbReference>
<sequence length="295" mass="30461">MSDGFSLSDAISGSNNPNPNPNAQPTPWGNQPAYPGAPGAYPGAPGAYPGAPGAYPGAPGAYPGAPAPGAYPGAPGAYPGAPAPGTYPGAPGAYPGAPGWPAAPNTYFGGPPAPRSSTDTSGTFPSDTSGMYPAPGQPSGGSGGAQPNAPPSAPSVPMKVPFDLPLHSGCVPRLLITIVGAVNPNAKGFKFDFKKGNDVAFHFNPRFNENNKRVIVCNTKLQDTWGREDRTAPRFPFEAGKPFKIQVLCEVDHFKIAVNDAHLMQYNHRIKELNQITKLCVDGDISLTSVTPAMI</sequence>
<dbReference type="PANTHER" id="PTHR11346">
    <property type="entry name" value="GALECTIN"/>
    <property type="match status" value="1"/>
</dbReference>
<dbReference type="AlphaFoldDB" id="A0AA97KPU4"/>
<keyword evidence="16" id="KW-1015">Disulfide bond</keyword>
<dbReference type="GeneID" id="129324651"/>
<dbReference type="GO" id="GO:0019863">
    <property type="term" value="F:IgE binding"/>
    <property type="evidence" value="ECO:0007669"/>
    <property type="project" value="UniProtKB-KW"/>
</dbReference>
<dbReference type="InterPro" id="IPR001079">
    <property type="entry name" value="Galectin_CRD"/>
</dbReference>
<dbReference type="Pfam" id="PF00337">
    <property type="entry name" value="Gal-bind_lectin"/>
    <property type="match status" value="1"/>
</dbReference>
<dbReference type="InterPro" id="IPR013320">
    <property type="entry name" value="ConA-like_dom_sf"/>
</dbReference>
<keyword evidence="5" id="KW-0964">Secreted</keyword>
<dbReference type="GO" id="GO:0002548">
    <property type="term" value="P:monocyte chemotaxis"/>
    <property type="evidence" value="ECO:0007669"/>
    <property type="project" value="TreeGrafter"/>
</dbReference>
<comment type="subcellular location">
    <subcellularLocation>
        <location evidence="2">Cytoplasm</location>
    </subcellularLocation>
    <subcellularLocation>
        <location evidence="1">Nucleus</location>
    </subcellularLocation>
    <subcellularLocation>
        <location evidence="3">Secreted</location>
    </subcellularLocation>
</comment>
<dbReference type="GO" id="GO:0030154">
    <property type="term" value="P:cell differentiation"/>
    <property type="evidence" value="ECO:0007669"/>
    <property type="project" value="UniProtKB-KW"/>
</dbReference>
<evidence type="ECO:0000256" key="7">
    <source>
        <dbReference type="ARBA" id="ARBA00022588"/>
    </source>
</evidence>
<feature type="compositionally biased region" description="Low complexity" evidence="20">
    <location>
        <begin position="25"/>
        <end position="62"/>
    </location>
</feature>
<dbReference type="Gene3D" id="2.60.120.200">
    <property type="match status" value="1"/>
</dbReference>
<keyword evidence="11" id="KW-0677">Repeat</keyword>
<dbReference type="RefSeq" id="XP_054827976.1">
    <property type="nucleotide sequence ID" value="XM_054972001.1"/>
</dbReference>
<dbReference type="GO" id="GO:0006397">
    <property type="term" value="P:mRNA processing"/>
    <property type="evidence" value="ECO:0007669"/>
    <property type="project" value="UniProtKB-KW"/>
</dbReference>
<evidence type="ECO:0000256" key="16">
    <source>
        <dbReference type="ARBA" id="ARBA00023157"/>
    </source>
</evidence>
<accession>A0AA97KPU4</accession>
<dbReference type="CTD" id="3958"/>
<dbReference type="GO" id="GO:0045806">
    <property type="term" value="P:negative regulation of endocytosis"/>
    <property type="evidence" value="ECO:0007669"/>
    <property type="project" value="TreeGrafter"/>
</dbReference>
<keyword evidence="7" id="KW-0399">Innate immunity</keyword>
<dbReference type="GO" id="GO:0048245">
    <property type="term" value="P:eosinophil chemotaxis"/>
    <property type="evidence" value="ECO:0007669"/>
    <property type="project" value="TreeGrafter"/>
</dbReference>
<dbReference type="GO" id="GO:2001237">
    <property type="term" value="P:negative regulation of extrinsic apoptotic signaling pathway"/>
    <property type="evidence" value="ECO:0007669"/>
    <property type="project" value="TreeGrafter"/>
</dbReference>
<feature type="region of interest" description="Disordered" evidence="20">
    <location>
        <begin position="1"/>
        <end position="62"/>
    </location>
</feature>